<reference evidence="6" key="1">
    <citation type="submission" date="2016-10" db="EMBL/GenBank/DDBJ databases">
        <title>Sequence of Gallionella enrichment culture.</title>
        <authorList>
            <person name="Poehlein A."/>
            <person name="Muehling M."/>
            <person name="Daniel R."/>
        </authorList>
    </citation>
    <scope>NUCLEOTIDE SEQUENCE</scope>
</reference>
<evidence type="ECO:0000256" key="1">
    <source>
        <dbReference type="ARBA" id="ARBA00004141"/>
    </source>
</evidence>
<dbReference type="GO" id="GO:0016020">
    <property type="term" value="C:membrane"/>
    <property type="evidence" value="ECO:0007669"/>
    <property type="project" value="UniProtKB-SubCell"/>
</dbReference>
<evidence type="ECO:0000256" key="2">
    <source>
        <dbReference type="ARBA" id="ARBA00022692"/>
    </source>
</evidence>
<dbReference type="PANTHER" id="PTHR43701:SF2">
    <property type="entry name" value="MEMBRANE TRANSPORTER PROTEIN YJNA-RELATED"/>
    <property type="match status" value="1"/>
</dbReference>
<evidence type="ECO:0000313" key="6">
    <source>
        <dbReference type="EMBL" id="OIQ85282.1"/>
    </source>
</evidence>
<comment type="caution">
    <text evidence="6">The sequence shown here is derived from an EMBL/GenBank/DDBJ whole genome shotgun (WGS) entry which is preliminary data.</text>
</comment>
<gene>
    <name evidence="6" type="ORF">GALL_328830</name>
</gene>
<dbReference type="AlphaFoldDB" id="A0A1J5QPH2"/>
<comment type="subcellular location">
    <subcellularLocation>
        <location evidence="1">Membrane</location>
        <topology evidence="1">Multi-pass membrane protein</topology>
    </subcellularLocation>
</comment>
<dbReference type="Pfam" id="PF01925">
    <property type="entry name" value="TauE"/>
    <property type="match status" value="1"/>
</dbReference>
<feature type="transmembrane region" description="Helical" evidence="5">
    <location>
        <begin position="71"/>
        <end position="92"/>
    </location>
</feature>
<feature type="transmembrane region" description="Helical" evidence="5">
    <location>
        <begin position="98"/>
        <end position="124"/>
    </location>
</feature>
<dbReference type="InterPro" id="IPR051598">
    <property type="entry name" value="TSUP/Inactive_protease-like"/>
</dbReference>
<feature type="transmembrane region" description="Helical" evidence="5">
    <location>
        <begin position="39"/>
        <end position="59"/>
    </location>
</feature>
<keyword evidence="3 5" id="KW-1133">Transmembrane helix</keyword>
<proteinExistence type="predicted"/>
<keyword evidence="2 5" id="KW-0812">Transmembrane</keyword>
<evidence type="ECO:0000256" key="4">
    <source>
        <dbReference type="ARBA" id="ARBA00023136"/>
    </source>
</evidence>
<evidence type="ECO:0000256" key="5">
    <source>
        <dbReference type="SAM" id="Phobius"/>
    </source>
</evidence>
<keyword evidence="4 5" id="KW-0472">Membrane</keyword>
<dbReference type="PANTHER" id="PTHR43701">
    <property type="entry name" value="MEMBRANE TRANSPORTER PROTEIN MJ0441-RELATED"/>
    <property type="match status" value="1"/>
</dbReference>
<dbReference type="InterPro" id="IPR002781">
    <property type="entry name" value="TM_pro_TauE-like"/>
</dbReference>
<evidence type="ECO:0000256" key="3">
    <source>
        <dbReference type="ARBA" id="ARBA00022989"/>
    </source>
</evidence>
<dbReference type="EMBL" id="MLJW01000555">
    <property type="protein sequence ID" value="OIQ85282.1"/>
    <property type="molecule type" value="Genomic_DNA"/>
</dbReference>
<name>A0A1J5QPH2_9ZZZZ</name>
<protein>
    <submittedName>
        <fullName evidence="6">Sulfite exporter TauE/SafE</fullName>
    </submittedName>
</protein>
<accession>A0A1J5QPH2</accession>
<feature type="transmembrane region" description="Helical" evidence="5">
    <location>
        <begin position="145"/>
        <end position="175"/>
    </location>
</feature>
<organism evidence="6">
    <name type="scientific">mine drainage metagenome</name>
    <dbReference type="NCBI Taxonomy" id="410659"/>
    <lineage>
        <taxon>unclassified sequences</taxon>
        <taxon>metagenomes</taxon>
        <taxon>ecological metagenomes</taxon>
    </lineage>
</organism>
<feature type="transmembrane region" description="Helical" evidence="5">
    <location>
        <begin position="211"/>
        <end position="230"/>
    </location>
</feature>
<sequence length="255" mass="26180">MQIQATFFGLAAGALIGATGVGAGSLMTPLLLGVFRLDLPVAIGTDLWFAALTKLSGAVAHHRHGHVDRRIAGLMLAGSLPAALATLVAMHASGADKAWFGVLSLALGAALLLTAAAVMSRGFWQRLALRLEARLPPSRKPGLTIALGAVLGVLVTLSSVGAGAIGSLCILLLYPRLTARQLVGTDIAHAVPLTLVAGIGHAALGHVDWPLVLALLVGSVPGIWLGAQLTRFLPERMTRVLLSATLAFAGFKIIA</sequence>